<dbReference type="CDD" id="cd00090">
    <property type="entry name" value="HTH_ARSR"/>
    <property type="match status" value="1"/>
</dbReference>
<keyword evidence="3" id="KW-0804">Transcription</keyword>
<dbReference type="InterPro" id="IPR014757">
    <property type="entry name" value="Tscrpt_reg_IclR_C"/>
</dbReference>
<evidence type="ECO:0008006" key="8">
    <source>
        <dbReference type="Google" id="ProtNLM"/>
    </source>
</evidence>
<dbReference type="InterPro" id="IPR036388">
    <property type="entry name" value="WH-like_DNA-bd_sf"/>
</dbReference>
<reference evidence="6 7" key="1">
    <citation type="submission" date="2017-08" db="EMBL/GenBank/DDBJ databases">
        <authorList>
            <person name="Park S.-J."/>
            <person name="Kim H."/>
        </authorList>
    </citation>
    <scope>NUCLEOTIDE SEQUENCE [LARGE SCALE GENOMIC DNA]</scope>
    <source>
        <strain evidence="7">ye3</strain>
    </source>
</reference>
<evidence type="ECO:0000256" key="2">
    <source>
        <dbReference type="ARBA" id="ARBA00023125"/>
    </source>
</evidence>
<evidence type="ECO:0000259" key="5">
    <source>
        <dbReference type="PROSITE" id="PS51078"/>
    </source>
</evidence>
<keyword evidence="7" id="KW-1185">Reference proteome</keyword>
<evidence type="ECO:0000256" key="3">
    <source>
        <dbReference type="ARBA" id="ARBA00023163"/>
    </source>
</evidence>
<dbReference type="InterPro" id="IPR029016">
    <property type="entry name" value="GAF-like_dom_sf"/>
</dbReference>
<dbReference type="EMBL" id="CP022987">
    <property type="protein sequence ID" value="QAA94642.1"/>
    <property type="molecule type" value="Genomic_DNA"/>
</dbReference>
<evidence type="ECO:0000313" key="6">
    <source>
        <dbReference type="EMBL" id="QAA94642.1"/>
    </source>
</evidence>
<dbReference type="InterPro" id="IPR050707">
    <property type="entry name" value="HTH_MetabolicPath_Reg"/>
</dbReference>
<dbReference type="GO" id="GO:0003700">
    <property type="term" value="F:DNA-binding transcription factor activity"/>
    <property type="evidence" value="ECO:0007669"/>
    <property type="project" value="TreeGrafter"/>
</dbReference>
<dbReference type="SUPFAM" id="SSF46785">
    <property type="entry name" value="Winged helix' DNA-binding domain"/>
    <property type="match status" value="1"/>
</dbReference>
<organism evidence="6 7">
    <name type="scientific">Pollutimonas thiosulfatoxidans</name>
    <dbReference type="NCBI Taxonomy" id="2028345"/>
    <lineage>
        <taxon>Bacteria</taxon>
        <taxon>Pseudomonadati</taxon>
        <taxon>Pseudomonadota</taxon>
        <taxon>Betaproteobacteria</taxon>
        <taxon>Burkholderiales</taxon>
        <taxon>Alcaligenaceae</taxon>
        <taxon>Pollutimonas</taxon>
    </lineage>
</organism>
<dbReference type="PANTHER" id="PTHR30136:SF8">
    <property type="entry name" value="TRANSCRIPTIONAL REGULATORY PROTEIN"/>
    <property type="match status" value="1"/>
</dbReference>
<evidence type="ECO:0000256" key="1">
    <source>
        <dbReference type="ARBA" id="ARBA00023015"/>
    </source>
</evidence>
<accession>A0A410GEB9</accession>
<evidence type="ECO:0000313" key="7">
    <source>
        <dbReference type="Proteomes" id="UP000283474"/>
    </source>
</evidence>
<dbReference type="GO" id="GO:0045892">
    <property type="term" value="P:negative regulation of DNA-templated transcription"/>
    <property type="evidence" value="ECO:0007669"/>
    <property type="project" value="TreeGrafter"/>
</dbReference>
<evidence type="ECO:0000259" key="4">
    <source>
        <dbReference type="PROSITE" id="PS51077"/>
    </source>
</evidence>
<dbReference type="AlphaFoldDB" id="A0A410GEB9"/>
<dbReference type="Pfam" id="PF01614">
    <property type="entry name" value="IclR_C"/>
    <property type="match status" value="1"/>
</dbReference>
<dbReference type="Proteomes" id="UP000283474">
    <property type="component" value="Chromosome"/>
</dbReference>
<keyword evidence="2" id="KW-0238">DNA-binding</keyword>
<sequence>MRSLGDVVKDDKPASAIKSVHVTLDILEAISQTKDGIGVSELADKLGSTKATIFRHLRTLLDRGYLSQDFASSRYRLGVRVHLLGRAAAQRVDLLTQSQQAIAELREETGESVTISAVGTRGVIVLETVFGTSVFEIGVRPGTEMQFHSSAQGKVALAFSRQPLMQWVRGRDLERFTEHTMCDHDKLEAEIEEVRELGWATAPQEMILGLNAIAVPIFDESGDCIGTLGLVGFVQFIGRQPPPGHLLALKRAGERISANLGYRRPASSK</sequence>
<dbReference type="SUPFAM" id="SSF55781">
    <property type="entry name" value="GAF domain-like"/>
    <property type="match status" value="1"/>
</dbReference>
<dbReference type="Pfam" id="PF09339">
    <property type="entry name" value="HTH_IclR"/>
    <property type="match status" value="1"/>
</dbReference>
<dbReference type="Gene3D" id="3.30.450.40">
    <property type="match status" value="1"/>
</dbReference>
<dbReference type="SMART" id="SM00346">
    <property type="entry name" value="HTH_ICLR"/>
    <property type="match status" value="1"/>
</dbReference>
<feature type="domain" description="IclR-ED" evidence="5">
    <location>
        <begin position="80"/>
        <end position="262"/>
    </location>
</feature>
<dbReference type="InterPro" id="IPR011991">
    <property type="entry name" value="ArsR-like_HTH"/>
</dbReference>
<gene>
    <name evidence="6" type="ORF">CKA81_12945</name>
</gene>
<dbReference type="FunFam" id="1.10.10.10:FF:000056">
    <property type="entry name" value="IclR family transcriptional regulator"/>
    <property type="match status" value="1"/>
</dbReference>
<dbReference type="PROSITE" id="PS51078">
    <property type="entry name" value="ICLR_ED"/>
    <property type="match status" value="1"/>
</dbReference>
<proteinExistence type="predicted"/>
<dbReference type="GO" id="GO:0003677">
    <property type="term" value="F:DNA binding"/>
    <property type="evidence" value="ECO:0007669"/>
    <property type="project" value="UniProtKB-KW"/>
</dbReference>
<keyword evidence="1" id="KW-0805">Transcription regulation</keyword>
<protein>
    <recommendedName>
        <fullName evidence="8">IclR family transcriptional regulator</fullName>
    </recommendedName>
</protein>
<dbReference type="PANTHER" id="PTHR30136">
    <property type="entry name" value="HELIX-TURN-HELIX TRANSCRIPTIONAL REGULATOR, ICLR FAMILY"/>
    <property type="match status" value="1"/>
</dbReference>
<dbReference type="PROSITE" id="PS51077">
    <property type="entry name" value="HTH_ICLR"/>
    <property type="match status" value="1"/>
</dbReference>
<dbReference type="KEGG" id="pus:CKA81_12945"/>
<dbReference type="InterPro" id="IPR005471">
    <property type="entry name" value="Tscrpt_reg_IclR_N"/>
</dbReference>
<dbReference type="Gene3D" id="1.10.10.10">
    <property type="entry name" value="Winged helix-like DNA-binding domain superfamily/Winged helix DNA-binding domain"/>
    <property type="match status" value="1"/>
</dbReference>
<feature type="domain" description="HTH iclR-type" evidence="4">
    <location>
        <begin position="17"/>
        <end position="79"/>
    </location>
</feature>
<dbReference type="InterPro" id="IPR036390">
    <property type="entry name" value="WH_DNA-bd_sf"/>
</dbReference>
<name>A0A410GEB9_9BURK</name>